<protein>
    <submittedName>
        <fullName evidence="1">Uncharacterized protein</fullName>
    </submittedName>
</protein>
<dbReference type="EMBL" id="CAJOBS010002653">
    <property type="protein sequence ID" value="CAF4828210.1"/>
    <property type="molecule type" value="Genomic_DNA"/>
</dbReference>
<gene>
    <name evidence="1" type="ORF">TOA249_LOCUS25063</name>
</gene>
<evidence type="ECO:0000313" key="2">
    <source>
        <dbReference type="Proteomes" id="UP000663838"/>
    </source>
</evidence>
<dbReference type="Proteomes" id="UP000663838">
    <property type="component" value="Unassembled WGS sequence"/>
</dbReference>
<reference evidence="1" key="1">
    <citation type="submission" date="2021-02" db="EMBL/GenBank/DDBJ databases">
        <authorList>
            <person name="Nowell W R."/>
        </authorList>
    </citation>
    <scope>NUCLEOTIDE SEQUENCE</scope>
</reference>
<name>A0A821QTD1_9BILA</name>
<proteinExistence type="predicted"/>
<accession>A0A821QTD1</accession>
<comment type="caution">
    <text evidence="1">The sequence shown here is derived from an EMBL/GenBank/DDBJ whole genome shotgun (WGS) entry which is preliminary data.</text>
</comment>
<organism evidence="1 2">
    <name type="scientific">Rotaria socialis</name>
    <dbReference type="NCBI Taxonomy" id="392032"/>
    <lineage>
        <taxon>Eukaryota</taxon>
        <taxon>Metazoa</taxon>
        <taxon>Spiralia</taxon>
        <taxon>Gnathifera</taxon>
        <taxon>Rotifera</taxon>
        <taxon>Eurotatoria</taxon>
        <taxon>Bdelloidea</taxon>
        <taxon>Philodinida</taxon>
        <taxon>Philodinidae</taxon>
        <taxon>Rotaria</taxon>
    </lineage>
</organism>
<sequence>MIHALPDGKFNFTLKIVVLFEIENRTEKTNQKSKVSIIFHQTILTFILLMKKRIKNRSEKTTSKSNVSIIFS</sequence>
<dbReference type="AlphaFoldDB" id="A0A821QTD1"/>
<evidence type="ECO:0000313" key="1">
    <source>
        <dbReference type="EMBL" id="CAF4828210.1"/>
    </source>
</evidence>